<organism evidence="2 3">
    <name type="scientific">Candidatus Gallimonas intestinigallinarum</name>
    <dbReference type="NCBI Taxonomy" id="2838604"/>
    <lineage>
        <taxon>Bacteria</taxon>
        <taxon>Bacillati</taxon>
        <taxon>Bacillota</taxon>
        <taxon>Clostridia</taxon>
        <taxon>Candidatus Gallimonas</taxon>
    </lineage>
</organism>
<evidence type="ECO:0000313" key="2">
    <source>
        <dbReference type="EMBL" id="HIZ24520.1"/>
    </source>
</evidence>
<proteinExistence type="predicted"/>
<dbReference type="Proteomes" id="UP000824044">
    <property type="component" value="Unassembled WGS sequence"/>
</dbReference>
<reference evidence="2" key="2">
    <citation type="submission" date="2021-04" db="EMBL/GenBank/DDBJ databases">
        <authorList>
            <person name="Gilroy R."/>
        </authorList>
    </citation>
    <scope>NUCLEOTIDE SEQUENCE</scope>
    <source>
        <strain evidence="2">CHK33-5263</strain>
    </source>
</reference>
<dbReference type="InterPro" id="IPR008979">
    <property type="entry name" value="Galactose-bd-like_sf"/>
</dbReference>
<feature type="domain" description="CBM6" evidence="1">
    <location>
        <begin position="251"/>
        <end position="305"/>
    </location>
</feature>
<accession>A0A9D2DWS6</accession>
<dbReference type="Pfam" id="PF03422">
    <property type="entry name" value="CBM_6"/>
    <property type="match status" value="1"/>
</dbReference>
<dbReference type="GO" id="GO:0030246">
    <property type="term" value="F:carbohydrate binding"/>
    <property type="evidence" value="ECO:0007669"/>
    <property type="project" value="InterPro"/>
</dbReference>
<dbReference type="AlphaFoldDB" id="A0A9D2DWS6"/>
<name>A0A9D2DWS6_9FIRM</name>
<reference evidence="2" key="1">
    <citation type="journal article" date="2021" name="PeerJ">
        <title>Extensive microbial diversity within the chicken gut microbiome revealed by metagenomics and culture.</title>
        <authorList>
            <person name="Gilroy R."/>
            <person name="Ravi A."/>
            <person name="Getino M."/>
            <person name="Pursley I."/>
            <person name="Horton D.L."/>
            <person name="Alikhan N.F."/>
            <person name="Baker D."/>
            <person name="Gharbi K."/>
            <person name="Hall N."/>
            <person name="Watson M."/>
            <person name="Adriaenssens E.M."/>
            <person name="Foster-Nyarko E."/>
            <person name="Jarju S."/>
            <person name="Secka A."/>
            <person name="Antonio M."/>
            <person name="Oren A."/>
            <person name="Chaudhuri R.R."/>
            <person name="La Ragione R."/>
            <person name="Hildebrand F."/>
            <person name="Pallen M.J."/>
        </authorList>
    </citation>
    <scope>NUCLEOTIDE SEQUENCE</scope>
    <source>
        <strain evidence="2">CHK33-5263</strain>
    </source>
</reference>
<dbReference type="SUPFAM" id="SSF49785">
    <property type="entry name" value="Galactose-binding domain-like"/>
    <property type="match status" value="1"/>
</dbReference>
<gene>
    <name evidence="2" type="ORF">H9812_03475</name>
</gene>
<dbReference type="Gene3D" id="2.60.120.260">
    <property type="entry name" value="Galactose-binding domain-like"/>
    <property type="match status" value="1"/>
</dbReference>
<dbReference type="EMBL" id="DXBS01000068">
    <property type="protein sequence ID" value="HIZ24520.1"/>
    <property type="molecule type" value="Genomic_DNA"/>
</dbReference>
<evidence type="ECO:0000259" key="1">
    <source>
        <dbReference type="Pfam" id="PF03422"/>
    </source>
</evidence>
<dbReference type="Gene3D" id="2.60.120.560">
    <property type="entry name" value="Exo-inulinase, domain 1"/>
    <property type="match status" value="2"/>
</dbReference>
<protein>
    <submittedName>
        <fullName evidence="2">Carbohydrate-binding protein</fullName>
    </submittedName>
</protein>
<comment type="caution">
    <text evidence="2">The sequence shown here is derived from an EMBL/GenBank/DDBJ whole genome shotgun (WGS) entry which is preliminary data.</text>
</comment>
<dbReference type="InterPro" id="IPR005084">
    <property type="entry name" value="CBM6"/>
</dbReference>
<evidence type="ECO:0000313" key="3">
    <source>
        <dbReference type="Proteomes" id="UP000824044"/>
    </source>
</evidence>
<feature type="non-terminal residue" evidence="2">
    <location>
        <position position="1"/>
    </location>
</feature>
<sequence length="519" mass="55546">HRGLGHSSNVNGPDLDSVYTAYHSLVGRGPARRYNLDRYFACGSLLTANGVTHRSVAVPDAPDRGGYADLLREEAGAYVFGETGDYFTAEYNFIPSARQEVFFGSASGKSYAVQYSGGTLRLLRREGKNENVIAEQNVSLTEGKLVTLRIENGDGVGYLYLNGMRVISYPAEACAGKTGYALSEGVGYTAYTDEVFGTSDFEALKNFPTRFPATGYLKGDMRGFSIRGARRVQGGVRVGEPESTVRIGDAYAVALERGDWVKYAVDIPEDGTYSLFAEVSAASRGAEICITIGENEVRASVPSAGEGYRCVRVPLGEIEAAGGVQTIRAEVISGRAEITFFEAEVTETGAVSLTSYDTVNGAAQTAADGSVTVSGERGVIFWKNTGHTDFEAELTFSCELSVGTDLGFMIRSSDYSYHSAQPAESWRGYYLQLGTSIVTLNRYDYGDLGALGIMRTGDTDLGSGTHTLVIRAAGHAISVDIDGAVVFTARDEFAFLGGRLGVYVGSGSIILHSLKYQAK</sequence>